<name>A0A8J7Z234_9CYAN</name>
<dbReference type="InterPro" id="IPR017896">
    <property type="entry name" value="4Fe4S_Fe-S-bd"/>
</dbReference>
<dbReference type="PROSITE" id="PS51379">
    <property type="entry name" value="4FE4S_FER_2"/>
    <property type="match status" value="1"/>
</dbReference>
<dbReference type="InterPro" id="IPR053135">
    <property type="entry name" value="AKR2_Oxidoreductase"/>
</dbReference>
<dbReference type="PANTHER" id="PTHR43312">
    <property type="entry name" value="D-THREO-ALDOSE 1-DEHYDROGENASE"/>
    <property type="match status" value="1"/>
</dbReference>
<dbReference type="PANTHER" id="PTHR43312:SF2">
    <property type="entry name" value="OXIDOREDUCTASE"/>
    <property type="match status" value="1"/>
</dbReference>
<evidence type="ECO:0000256" key="2">
    <source>
        <dbReference type="ARBA" id="ARBA00023004"/>
    </source>
</evidence>
<dbReference type="GO" id="GO:0051536">
    <property type="term" value="F:iron-sulfur cluster binding"/>
    <property type="evidence" value="ECO:0007669"/>
    <property type="project" value="UniProtKB-KW"/>
</dbReference>
<keyword evidence="3" id="KW-0411">Iron-sulfur</keyword>
<dbReference type="Pfam" id="PF13534">
    <property type="entry name" value="Fer4_17"/>
    <property type="match status" value="1"/>
</dbReference>
<gene>
    <name evidence="5" type="ORF">GS601_15265</name>
</gene>
<dbReference type="SUPFAM" id="SSF51430">
    <property type="entry name" value="NAD(P)-linked oxidoreductase"/>
    <property type="match status" value="1"/>
</dbReference>
<proteinExistence type="predicted"/>
<accession>A0A8J7Z234</accession>
<dbReference type="CDD" id="cd19096">
    <property type="entry name" value="AKR_Fe-S_oxidoreductase"/>
    <property type="match status" value="1"/>
</dbReference>
<dbReference type="InterPro" id="IPR036812">
    <property type="entry name" value="NAD(P)_OxRdtase_dom_sf"/>
</dbReference>
<dbReference type="Proteomes" id="UP000646053">
    <property type="component" value="Unassembled WGS sequence"/>
</dbReference>
<sequence>MDYRRFGKTNLLYSVFSLGTMRCLASEAIAVETIHQAIALGITHVETATGYGKSEEFVGVARRSGLADSKVADGEAADHLREPRSLYLTTKIPPTPDADAMERSIDQSLQRLGVDALDSLGIHGLNTWEHLAWVTANDGCMRAVDRAIADGRVRHVGFSTHGFLELILAAIDTDLFEFVNLHYSLFFGRNEPAIARASAKDMGIFIISPADKAGMLHTPPQTLIDLCQPYSPLQLNYRFLLSDPRITTLSVGAANPQELHELEALLTVFCNAGGQALTPEESGAIERLKTHQANVLQSDLCRQCYACLPCPEEIHIPEVLRLRNLAVGYQMQAFGEYRYRMFENAGHWFPGTKANRCSDCGDCLPRCPHALDIPALLRDTHERLKGSAGRRLWQD</sequence>
<dbReference type="EMBL" id="WVIE01000018">
    <property type="protein sequence ID" value="NDJ18629.1"/>
    <property type="molecule type" value="Genomic_DNA"/>
</dbReference>
<feature type="domain" description="4Fe-4S ferredoxin-type" evidence="4">
    <location>
        <begin position="348"/>
        <end position="376"/>
    </location>
</feature>
<keyword evidence="6" id="KW-1185">Reference proteome</keyword>
<comment type="caution">
    <text evidence="5">The sequence shown here is derived from an EMBL/GenBank/DDBJ whole genome shotgun (WGS) entry which is preliminary data.</text>
</comment>
<dbReference type="PROSITE" id="PS00198">
    <property type="entry name" value="4FE4S_FER_1"/>
    <property type="match status" value="1"/>
</dbReference>
<dbReference type="InterPro" id="IPR023210">
    <property type="entry name" value="NADP_OxRdtase_dom"/>
</dbReference>
<evidence type="ECO:0000313" key="6">
    <source>
        <dbReference type="Proteomes" id="UP000646053"/>
    </source>
</evidence>
<dbReference type="RefSeq" id="WP_162424155.1">
    <property type="nucleotide sequence ID" value="NZ_WVIE01000018.1"/>
</dbReference>
<dbReference type="SUPFAM" id="SSF46548">
    <property type="entry name" value="alpha-helical ferredoxin"/>
    <property type="match status" value="1"/>
</dbReference>
<keyword evidence="1" id="KW-0479">Metal-binding</keyword>
<dbReference type="InterPro" id="IPR017900">
    <property type="entry name" value="4Fe4S_Fe_S_CS"/>
</dbReference>
<protein>
    <submittedName>
        <fullName evidence="5">Aldo/keto reductase</fullName>
    </submittedName>
</protein>
<evidence type="ECO:0000313" key="5">
    <source>
        <dbReference type="EMBL" id="NDJ18629.1"/>
    </source>
</evidence>
<dbReference type="Pfam" id="PF00248">
    <property type="entry name" value="Aldo_ket_red"/>
    <property type="match status" value="1"/>
</dbReference>
<evidence type="ECO:0000259" key="4">
    <source>
        <dbReference type="PROSITE" id="PS51379"/>
    </source>
</evidence>
<keyword evidence="2" id="KW-0408">Iron</keyword>
<evidence type="ECO:0000256" key="1">
    <source>
        <dbReference type="ARBA" id="ARBA00022723"/>
    </source>
</evidence>
<dbReference type="Gene3D" id="3.20.20.100">
    <property type="entry name" value="NADP-dependent oxidoreductase domain"/>
    <property type="match status" value="1"/>
</dbReference>
<organism evidence="5 6">
    <name type="scientific">Myxacorys almedinensis A</name>
    <dbReference type="NCBI Taxonomy" id="2690445"/>
    <lineage>
        <taxon>Bacteria</taxon>
        <taxon>Bacillati</taxon>
        <taxon>Cyanobacteriota</taxon>
        <taxon>Cyanophyceae</taxon>
        <taxon>Leptolyngbyales</taxon>
        <taxon>Leptolyngbyaceae</taxon>
        <taxon>Myxacorys</taxon>
        <taxon>Myxacorys almedinensis</taxon>
    </lineage>
</organism>
<dbReference type="GO" id="GO:0046872">
    <property type="term" value="F:metal ion binding"/>
    <property type="evidence" value="ECO:0007669"/>
    <property type="project" value="UniProtKB-KW"/>
</dbReference>
<reference evidence="5" key="1">
    <citation type="submission" date="2019-12" db="EMBL/GenBank/DDBJ databases">
        <title>High-Quality draft genome sequences of three cyanobacteria isolated from the limestone walls of the Old Cathedral of Coimbra.</title>
        <authorList>
            <person name="Tiago I."/>
            <person name="Soares F."/>
            <person name="Portugal A."/>
        </authorList>
    </citation>
    <scope>NUCLEOTIDE SEQUENCE</scope>
    <source>
        <strain evidence="5">A</strain>
    </source>
</reference>
<evidence type="ECO:0000256" key="3">
    <source>
        <dbReference type="ARBA" id="ARBA00023014"/>
    </source>
</evidence>
<dbReference type="AlphaFoldDB" id="A0A8J7Z234"/>